<gene>
    <name evidence="4" type="ORF">Vbra_21794</name>
</gene>
<protein>
    <submittedName>
        <fullName evidence="4">Uncharacterized protein</fullName>
    </submittedName>
</protein>
<dbReference type="Proteomes" id="UP000041254">
    <property type="component" value="Unassembled WGS sequence"/>
</dbReference>
<evidence type="ECO:0000313" key="4">
    <source>
        <dbReference type="EMBL" id="CEM20236.1"/>
    </source>
</evidence>
<reference evidence="4 5" key="1">
    <citation type="submission" date="2014-11" db="EMBL/GenBank/DDBJ databases">
        <authorList>
            <person name="Zhu J."/>
            <person name="Qi W."/>
            <person name="Song R."/>
        </authorList>
    </citation>
    <scope>NUCLEOTIDE SEQUENCE [LARGE SCALE GENOMIC DNA]</scope>
</reference>
<dbReference type="PANTHER" id="PTHR24126">
    <property type="entry name" value="ANKYRIN REPEAT, PH AND SEC7 DOMAIN CONTAINING PROTEIN SECG-RELATED"/>
    <property type="match status" value="1"/>
</dbReference>
<dbReference type="SUPFAM" id="SSF48403">
    <property type="entry name" value="Ankyrin repeat"/>
    <property type="match status" value="1"/>
</dbReference>
<dbReference type="InParanoid" id="A0A0G4FY24"/>
<evidence type="ECO:0000256" key="1">
    <source>
        <dbReference type="ARBA" id="ARBA00022737"/>
    </source>
</evidence>
<evidence type="ECO:0000256" key="3">
    <source>
        <dbReference type="SAM" id="MobiDB-lite"/>
    </source>
</evidence>
<feature type="region of interest" description="Disordered" evidence="3">
    <location>
        <begin position="480"/>
        <end position="499"/>
    </location>
</feature>
<evidence type="ECO:0000313" key="5">
    <source>
        <dbReference type="Proteomes" id="UP000041254"/>
    </source>
</evidence>
<keyword evidence="5" id="KW-1185">Reference proteome</keyword>
<dbReference type="VEuPathDB" id="CryptoDB:Vbra_21794"/>
<dbReference type="PhylomeDB" id="A0A0G4FY24"/>
<dbReference type="STRING" id="1169540.A0A0G4FY24"/>
<dbReference type="Gene3D" id="1.25.40.20">
    <property type="entry name" value="Ankyrin repeat-containing domain"/>
    <property type="match status" value="1"/>
</dbReference>
<organism evidence="4 5">
    <name type="scientific">Vitrella brassicaformis (strain CCMP3155)</name>
    <dbReference type="NCBI Taxonomy" id="1169540"/>
    <lineage>
        <taxon>Eukaryota</taxon>
        <taxon>Sar</taxon>
        <taxon>Alveolata</taxon>
        <taxon>Colpodellida</taxon>
        <taxon>Vitrellaceae</taxon>
        <taxon>Vitrella</taxon>
    </lineage>
</organism>
<accession>A0A0G4FY24</accession>
<dbReference type="InterPro" id="IPR036770">
    <property type="entry name" value="Ankyrin_rpt-contain_sf"/>
</dbReference>
<proteinExistence type="predicted"/>
<keyword evidence="1" id="KW-0677">Repeat</keyword>
<sequence>MSGGSTDACVPRGWVGRSADIRFPDDTSDATRQLSEGILSRTFTRAQEVTDLIRQRGADPNVLPRLRVEGERTDPMEYPLLSLCIDNLTDNSVPSIFAADGNDDCPVALPHWPSPDLQEGVMLALIEGGADINAIPTHEDGRDCPAAAPICVAIRACNEKAFRLLMAQEGRQLGGRKVMRVPWTLDTDRPTEDHEATLLSFYQQLIDRDPTLATETDRDDGGKPVHWVACAPLVWSQSFIDSYLDLLVANGADMTAADDDGDTPLHWVGGWGNHRVAASLCRRLPSADINRGRPNDPTLTPLGIAAEWLHENIQLEEDDTADETDKTEATNEIPHLKTAIRVLLWAGADIARLPMATEQQHRRRQLVLAEYKSVLNELSDVVMVAINAALAPQRDYSMLLARLLPLAPHHDGHATHPSPSNLSFGPQEAEAIGWYVGSFLHEPSTAMATIDEYLMGESLLRRRVRAAVAHFVRRAATRTSSNRQVVGGSRHGQQDGDAESTNVAMPPLQCFAVNGGLQGGGQHRLLGVREVVHKARLDEAARHGVEGVVKGFNTHLGNSDCQFQWQQLGYIDGKGRFVSLAAEFQPCHD</sequence>
<dbReference type="PANTHER" id="PTHR24126:SF14">
    <property type="entry name" value="ANK_REP_REGION DOMAIN-CONTAINING PROTEIN"/>
    <property type="match status" value="1"/>
</dbReference>
<keyword evidence="2" id="KW-0040">ANK repeat</keyword>
<dbReference type="EMBL" id="CDMY01000522">
    <property type="protein sequence ID" value="CEM20236.1"/>
    <property type="molecule type" value="Genomic_DNA"/>
</dbReference>
<evidence type="ECO:0000256" key="2">
    <source>
        <dbReference type="ARBA" id="ARBA00023043"/>
    </source>
</evidence>
<name>A0A0G4FY24_VITBC</name>
<dbReference type="AlphaFoldDB" id="A0A0G4FY24"/>